<evidence type="ECO:0000256" key="5">
    <source>
        <dbReference type="SAM" id="Phobius"/>
    </source>
</evidence>
<dbReference type="Pfam" id="PF06803">
    <property type="entry name" value="DUF1232"/>
    <property type="match status" value="1"/>
</dbReference>
<evidence type="ECO:0000256" key="1">
    <source>
        <dbReference type="ARBA" id="ARBA00004127"/>
    </source>
</evidence>
<dbReference type="GO" id="GO:0012505">
    <property type="term" value="C:endomembrane system"/>
    <property type="evidence" value="ECO:0007669"/>
    <property type="project" value="UniProtKB-SubCell"/>
</dbReference>
<evidence type="ECO:0000256" key="3">
    <source>
        <dbReference type="ARBA" id="ARBA00022989"/>
    </source>
</evidence>
<name>A0A437GVK3_9SPHN</name>
<keyword evidence="8" id="KW-1185">Reference proteome</keyword>
<sequence>MIARLKSWARSLKRDVIALWLAARDPRVPWVAKLLAGAVAAYALSPIDLIPDFIPVLGLLDDVLIVPAGIWLALRLIPPPVMADLRERAADTTRPRSRAGLIAVVAIWVLAALGCAAAFGMNFGL</sequence>
<proteinExistence type="predicted"/>
<dbReference type="RefSeq" id="WP_127613328.1">
    <property type="nucleotide sequence ID" value="NZ_RXOL01000006.1"/>
</dbReference>
<comment type="caution">
    <text evidence="7">The sequence shown here is derived from an EMBL/GenBank/DDBJ whole genome shotgun (WGS) entry which is preliminary data.</text>
</comment>
<dbReference type="InterPro" id="IPR010652">
    <property type="entry name" value="DUF1232"/>
</dbReference>
<gene>
    <name evidence="7" type="ORF">EKN06_12910</name>
</gene>
<keyword evidence="4 5" id="KW-0472">Membrane</keyword>
<dbReference type="AlphaFoldDB" id="A0A437GVK3"/>
<reference evidence="7 8" key="1">
    <citation type="submission" date="2018-12" db="EMBL/GenBank/DDBJ databases">
        <title>Croceicoccus ponticola sp. nov., a lipolytic bacterium isolated from seawater.</title>
        <authorList>
            <person name="Yoon J.-H."/>
        </authorList>
    </citation>
    <scope>NUCLEOTIDE SEQUENCE [LARGE SCALE GENOMIC DNA]</scope>
    <source>
        <strain evidence="7 8">GM-16</strain>
    </source>
</reference>
<dbReference type="OrthoDB" id="9804184at2"/>
<protein>
    <submittedName>
        <fullName evidence="7">DUF1232 domain-containing protein</fullName>
    </submittedName>
</protein>
<evidence type="ECO:0000256" key="4">
    <source>
        <dbReference type="ARBA" id="ARBA00023136"/>
    </source>
</evidence>
<keyword evidence="3 5" id="KW-1133">Transmembrane helix</keyword>
<dbReference type="Proteomes" id="UP000283003">
    <property type="component" value="Unassembled WGS sequence"/>
</dbReference>
<dbReference type="EMBL" id="RXOL01000006">
    <property type="protein sequence ID" value="RVQ65820.1"/>
    <property type="molecule type" value="Genomic_DNA"/>
</dbReference>
<evidence type="ECO:0000256" key="2">
    <source>
        <dbReference type="ARBA" id="ARBA00022692"/>
    </source>
</evidence>
<organism evidence="7 8">
    <name type="scientific">Croceicoccus ponticola</name>
    <dbReference type="NCBI Taxonomy" id="2217664"/>
    <lineage>
        <taxon>Bacteria</taxon>
        <taxon>Pseudomonadati</taxon>
        <taxon>Pseudomonadota</taxon>
        <taxon>Alphaproteobacteria</taxon>
        <taxon>Sphingomonadales</taxon>
        <taxon>Erythrobacteraceae</taxon>
        <taxon>Croceicoccus</taxon>
    </lineage>
</organism>
<accession>A0A437GVK3</accession>
<keyword evidence="2 5" id="KW-0812">Transmembrane</keyword>
<evidence type="ECO:0000313" key="8">
    <source>
        <dbReference type="Proteomes" id="UP000283003"/>
    </source>
</evidence>
<comment type="subcellular location">
    <subcellularLocation>
        <location evidence="1">Endomembrane system</location>
        <topology evidence="1">Multi-pass membrane protein</topology>
    </subcellularLocation>
</comment>
<feature type="transmembrane region" description="Helical" evidence="5">
    <location>
        <begin position="99"/>
        <end position="121"/>
    </location>
</feature>
<evidence type="ECO:0000259" key="6">
    <source>
        <dbReference type="Pfam" id="PF06803"/>
    </source>
</evidence>
<evidence type="ECO:0000313" key="7">
    <source>
        <dbReference type="EMBL" id="RVQ65820.1"/>
    </source>
</evidence>
<feature type="domain" description="DUF1232" evidence="6">
    <location>
        <begin position="32"/>
        <end position="67"/>
    </location>
</feature>